<name>A0ABD1RM64_9LAMI</name>
<sequence length="156" mass="16531">MEKVVACAWVMNGDDMVLVVAVLGKEVNRMVGLCALVVNGDDMVLAEEDVVNSLVVTGHKEVGNIKVEEESILVVVGVSILVAEAVNILVEEESILVVEVKSILVGERVSILAVEAVNILVEGGSILKVVAVSKLVVVAVRGKKVVGDIWEVDAYE</sequence>
<reference evidence="2" key="1">
    <citation type="submission" date="2024-07" db="EMBL/GenBank/DDBJ databases">
        <title>Two chromosome-level genome assemblies of Korean endemic species Abeliophyllum distichum and Forsythia ovata (Oleaceae).</title>
        <authorList>
            <person name="Jang H."/>
        </authorList>
    </citation>
    <scope>NUCLEOTIDE SEQUENCE [LARGE SCALE GENOMIC DNA]</scope>
</reference>
<keyword evidence="2" id="KW-1185">Reference proteome</keyword>
<organism evidence="1 2">
    <name type="scientific">Forsythia ovata</name>
    <dbReference type="NCBI Taxonomy" id="205694"/>
    <lineage>
        <taxon>Eukaryota</taxon>
        <taxon>Viridiplantae</taxon>
        <taxon>Streptophyta</taxon>
        <taxon>Embryophyta</taxon>
        <taxon>Tracheophyta</taxon>
        <taxon>Spermatophyta</taxon>
        <taxon>Magnoliopsida</taxon>
        <taxon>eudicotyledons</taxon>
        <taxon>Gunneridae</taxon>
        <taxon>Pentapetalae</taxon>
        <taxon>asterids</taxon>
        <taxon>lamiids</taxon>
        <taxon>Lamiales</taxon>
        <taxon>Oleaceae</taxon>
        <taxon>Forsythieae</taxon>
        <taxon>Forsythia</taxon>
    </lineage>
</organism>
<gene>
    <name evidence="1" type="ORF">Fot_42269</name>
</gene>
<comment type="caution">
    <text evidence="1">The sequence shown here is derived from an EMBL/GenBank/DDBJ whole genome shotgun (WGS) entry which is preliminary data.</text>
</comment>
<evidence type="ECO:0000313" key="1">
    <source>
        <dbReference type="EMBL" id="KAL2488977.1"/>
    </source>
</evidence>
<dbReference type="AlphaFoldDB" id="A0ABD1RM64"/>
<evidence type="ECO:0000313" key="2">
    <source>
        <dbReference type="Proteomes" id="UP001604277"/>
    </source>
</evidence>
<protein>
    <submittedName>
        <fullName evidence="1">Uncharacterized protein</fullName>
    </submittedName>
</protein>
<accession>A0ABD1RM64</accession>
<dbReference type="EMBL" id="JBFOLJ010000012">
    <property type="protein sequence ID" value="KAL2488977.1"/>
    <property type="molecule type" value="Genomic_DNA"/>
</dbReference>
<dbReference type="Proteomes" id="UP001604277">
    <property type="component" value="Unassembled WGS sequence"/>
</dbReference>
<proteinExistence type="predicted"/>